<evidence type="ECO:0000256" key="10">
    <source>
        <dbReference type="SAM" id="Phobius"/>
    </source>
</evidence>
<dbReference type="InterPro" id="IPR051936">
    <property type="entry name" value="Heme-iron_electron_transfer"/>
</dbReference>
<evidence type="ECO:0000313" key="13">
    <source>
        <dbReference type="Proteomes" id="UP001370348"/>
    </source>
</evidence>
<evidence type="ECO:0000313" key="12">
    <source>
        <dbReference type="EMBL" id="WXB17028.1"/>
    </source>
</evidence>
<dbReference type="Gene3D" id="1.20.950.20">
    <property type="entry name" value="Transmembrane di-heme cytochromes, Chain C"/>
    <property type="match status" value="1"/>
</dbReference>
<dbReference type="EMBL" id="CP089984">
    <property type="protein sequence ID" value="WXB17028.1"/>
    <property type="molecule type" value="Genomic_DNA"/>
</dbReference>
<evidence type="ECO:0000259" key="11">
    <source>
        <dbReference type="Pfam" id="PF02665"/>
    </source>
</evidence>
<evidence type="ECO:0000256" key="1">
    <source>
        <dbReference type="ARBA" id="ARBA00004651"/>
    </source>
</evidence>
<dbReference type="PANTHER" id="PTHR30598">
    <property type="entry name" value="NITRATE REDUCTASE PRIVATE CHAPERONE, REDOX ENZYME MATURATION PROTEIN REMP FAMILY"/>
    <property type="match status" value="1"/>
</dbReference>
<evidence type="ECO:0000256" key="5">
    <source>
        <dbReference type="ARBA" id="ARBA00022982"/>
    </source>
</evidence>
<keyword evidence="6 10" id="KW-1133">Transmembrane helix</keyword>
<keyword evidence="4 10" id="KW-0812">Transmembrane</keyword>
<keyword evidence="7" id="KW-0560">Oxidoreductase</keyword>
<dbReference type="InterPro" id="IPR023234">
    <property type="entry name" value="NarG-like_domain"/>
</dbReference>
<dbReference type="SUPFAM" id="SSF103501">
    <property type="entry name" value="Respiratory nitrate reductase 1 gamma chain"/>
    <property type="match status" value="1"/>
</dbReference>
<evidence type="ECO:0000256" key="6">
    <source>
        <dbReference type="ARBA" id="ARBA00022989"/>
    </source>
</evidence>
<comment type="subcellular location">
    <subcellularLocation>
        <location evidence="1">Cell membrane</location>
        <topology evidence="1">Multi-pass membrane protein</topology>
    </subcellularLocation>
</comment>
<organism evidence="12 13">
    <name type="scientific">Pendulispora albinea</name>
    <dbReference type="NCBI Taxonomy" id="2741071"/>
    <lineage>
        <taxon>Bacteria</taxon>
        <taxon>Pseudomonadati</taxon>
        <taxon>Myxococcota</taxon>
        <taxon>Myxococcia</taxon>
        <taxon>Myxococcales</taxon>
        <taxon>Sorangiineae</taxon>
        <taxon>Pendulisporaceae</taxon>
        <taxon>Pendulispora</taxon>
    </lineage>
</organism>
<keyword evidence="2" id="KW-0813">Transport</keyword>
<dbReference type="Proteomes" id="UP001370348">
    <property type="component" value="Chromosome"/>
</dbReference>
<proteinExistence type="predicted"/>
<gene>
    <name evidence="12" type="ORF">LZC94_07060</name>
</gene>
<evidence type="ECO:0000256" key="7">
    <source>
        <dbReference type="ARBA" id="ARBA00023002"/>
    </source>
</evidence>
<keyword evidence="13" id="KW-1185">Reference proteome</keyword>
<keyword evidence="5" id="KW-0249">Electron transport</keyword>
<name>A0ABZ2M1P3_9BACT</name>
<feature type="transmembrane region" description="Helical" evidence="10">
    <location>
        <begin position="125"/>
        <end position="147"/>
    </location>
</feature>
<feature type="transmembrane region" description="Helical" evidence="10">
    <location>
        <begin position="182"/>
        <end position="203"/>
    </location>
</feature>
<evidence type="ECO:0000256" key="8">
    <source>
        <dbReference type="ARBA" id="ARBA00023136"/>
    </source>
</evidence>
<reference evidence="12 13" key="1">
    <citation type="submission" date="2021-12" db="EMBL/GenBank/DDBJ databases">
        <title>Discovery of the Pendulisporaceae a myxobacterial family with distinct sporulation behavior and unique specialized metabolism.</title>
        <authorList>
            <person name="Garcia R."/>
            <person name="Popoff A."/>
            <person name="Bader C.D."/>
            <person name="Loehr J."/>
            <person name="Walesch S."/>
            <person name="Walt C."/>
            <person name="Boldt J."/>
            <person name="Bunk B."/>
            <person name="Haeckl F.J.F.P.J."/>
            <person name="Gunesch A.P."/>
            <person name="Birkelbach J."/>
            <person name="Nuebel U."/>
            <person name="Pietschmann T."/>
            <person name="Bach T."/>
            <person name="Mueller R."/>
        </authorList>
    </citation>
    <scope>NUCLEOTIDE SEQUENCE [LARGE SCALE GENOMIC DNA]</scope>
    <source>
        <strain evidence="12 13">MSr11954</strain>
    </source>
</reference>
<keyword evidence="3" id="KW-1003">Cell membrane</keyword>
<evidence type="ECO:0000256" key="2">
    <source>
        <dbReference type="ARBA" id="ARBA00022448"/>
    </source>
</evidence>
<feature type="transmembrane region" description="Helical" evidence="10">
    <location>
        <begin position="49"/>
        <end position="71"/>
    </location>
</feature>
<feature type="region of interest" description="Disordered" evidence="9">
    <location>
        <begin position="211"/>
        <end position="234"/>
    </location>
</feature>
<evidence type="ECO:0000256" key="9">
    <source>
        <dbReference type="SAM" id="MobiDB-lite"/>
    </source>
</evidence>
<protein>
    <submittedName>
        <fullName evidence="12">Respiratory nitrate reductase subunit gamma</fullName>
    </submittedName>
</protein>
<dbReference type="Pfam" id="PF02665">
    <property type="entry name" value="Nitrate_red_gam"/>
    <property type="match status" value="1"/>
</dbReference>
<keyword evidence="8 10" id="KW-0472">Membrane</keyword>
<evidence type="ECO:0000256" key="4">
    <source>
        <dbReference type="ARBA" id="ARBA00022692"/>
    </source>
</evidence>
<dbReference type="RefSeq" id="WP_394826657.1">
    <property type="nucleotide sequence ID" value="NZ_CP089984.1"/>
</dbReference>
<evidence type="ECO:0000256" key="3">
    <source>
        <dbReference type="ARBA" id="ARBA00022475"/>
    </source>
</evidence>
<dbReference type="PANTHER" id="PTHR30598:SF3">
    <property type="entry name" value="RESPIRATORY NITRATE REDUCTASE 1 GAMMA CHAIN"/>
    <property type="match status" value="1"/>
</dbReference>
<accession>A0ABZ2M1P3</accession>
<sequence length="234" mass="25185">MKFAILFAVIPYVAAATFVVGLIGRFLLLGKRWPAQPVWSRASQRRKPGHRALAGAVIILVTLAHLAVLLAPGAVLAWNAVAWRLYALEGAAFAVGLLALVLGARALRRCFGNRAPSAAAEITDVVFLALLLTGIVSGLGLAAFYRWGSSWAAVTLTPYVASLTHARPQTEFLSEMPFLVQLHVFTAFAALALFPFSSVALAAMMATRRALTPPGEQPQSGSRWRILGDRRRRA</sequence>
<feature type="transmembrane region" description="Helical" evidence="10">
    <location>
        <begin position="6"/>
        <end position="28"/>
    </location>
</feature>
<dbReference type="InterPro" id="IPR036197">
    <property type="entry name" value="NarG-like_sf"/>
</dbReference>
<feature type="domain" description="NarG-like" evidence="11">
    <location>
        <begin position="5"/>
        <end position="198"/>
    </location>
</feature>
<feature type="transmembrane region" description="Helical" evidence="10">
    <location>
        <begin position="83"/>
        <end position="104"/>
    </location>
</feature>